<reference evidence="3" key="1">
    <citation type="journal article" date="2019" name="Genome Announc.">
        <title>Draft Genome Sequence of Pseudoalteromonas piscicida Strain 36Y ROTHPW, an Hypersaline Seawater Isolate from the South Coast of Sonora, Mexico.</title>
        <authorList>
            <person name="Sanchez-Diaz R."/>
            <person name="Molina-Garza Z.J."/>
            <person name="Cruz-Suarez L.E."/>
            <person name="Selvin J."/>
            <person name="Kiran G.S."/>
            <person name="Ibarra-Gamez J.C."/>
            <person name="Gomez-Gil B."/>
            <person name="Galaviz-Silva L."/>
        </authorList>
    </citation>
    <scope>NUCLEOTIDE SEQUENCE [LARGE SCALE GENOMIC DNA]</scope>
    <source>
        <strain evidence="3">36Y_RITHPW</strain>
    </source>
</reference>
<proteinExistence type="predicted"/>
<dbReference type="InterPro" id="IPR004360">
    <property type="entry name" value="Glyas_Fos-R_dOase_dom"/>
</dbReference>
<dbReference type="InterPro" id="IPR037523">
    <property type="entry name" value="VOC_core"/>
</dbReference>
<organism evidence="2 3">
    <name type="scientific">Pseudoalteromonas piscicida</name>
    <dbReference type="NCBI Taxonomy" id="43662"/>
    <lineage>
        <taxon>Bacteria</taxon>
        <taxon>Pseudomonadati</taxon>
        <taxon>Pseudomonadota</taxon>
        <taxon>Gammaproteobacteria</taxon>
        <taxon>Alteromonadales</taxon>
        <taxon>Pseudoalteromonadaceae</taxon>
        <taxon>Pseudoalteromonas</taxon>
    </lineage>
</organism>
<dbReference type="EMBL" id="NKHF01000029">
    <property type="protein sequence ID" value="PCK32431.1"/>
    <property type="molecule type" value="Genomic_DNA"/>
</dbReference>
<dbReference type="Proteomes" id="UP000228621">
    <property type="component" value="Unassembled WGS sequence"/>
</dbReference>
<accession>A0A2A5JT27</accession>
<gene>
    <name evidence="2" type="ORF">CEX98_06805</name>
</gene>
<evidence type="ECO:0000313" key="2">
    <source>
        <dbReference type="EMBL" id="PCK32431.1"/>
    </source>
</evidence>
<dbReference type="SUPFAM" id="SSF54593">
    <property type="entry name" value="Glyoxalase/Bleomycin resistance protein/Dihydroxybiphenyl dioxygenase"/>
    <property type="match status" value="1"/>
</dbReference>
<dbReference type="OrthoDB" id="9806945at2"/>
<keyword evidence="3" id="KW-1185">Reference proteome</keyword>
<evidence type="ECO:0000313" key="3">
    <source>
        <dbReference type="Proteomes" id="UP000228621"/>
    </source>
</evidence>
<comment type="caution">
    <text evidence="2">The sequence shown here is derived from an EMBL/GenBank/DDBJ whole genome shotgun (WGS) entry which is preliminary data.</text>
</comment>
<dbReference type="Gene3D" id="3.10.180.10">
    <property type="entry name" value="2,3-Dihydroxybiphenyl 1,2-Dioxygenase, domain 1"/>
    <property type="match status" value="1"/>
</dbReference>
<dbReference type="InterPro" id="IPR029068">
    <property type="entry name" value="Glyas_Bleomycin-R_OHBP_Dase"/>
</dbReference>
<dbReference type="PROSITE" id="PS51819">
    <property type="entry name" value="VOC"/>
    <property type="match status" value="1"/>
</dbReference>
<sequence length="124" mass="13589">MITVDSLVLYVSDIKLSAAFYGLLFQCETAQLSPTFVSLKCASNVSIALKQNTALTPPSSITGGGTEISVLQPSQEAFLALYDTWNSIDIEFAQAPQSEVYGMSFVVLDPDKHRIRVFVNQHNE</sequence>
<dbReference type="Pfam" id="PF00903">
    <property type="entry name" value="Glyoxalase"/>
    <property type="match status" value="1"/>
</dbReference>
<dbReference type="AlphaFoldDB" id="A0A2A5JT27"/>
<evidence type="ECO:0000259" key="1">
    <source>
        <dbReference type="PROSITE" id="PS51819"/>
    </source>
</evidence>
<feature type="domain" description="VOC" evidence="1">
    <location>
        <begin position="3"/>
        <end position="120"/>
    </location>
</feature>
<protein>
    <submittedName>
        <fullName evidence="2">Glyoxalase</fullName>
    </submittedName>
</protein>
<name>A0A2A5JT27_PSEO7</name>